<dbReference type="AlphaFoldDB" id="A0A564ZBF9"/>
<protein>
    <submittedName>
        <fullName evidence="1">Uncharacterized protein</fullName>
    </submittedName>
</protein>
<dbReference type="EMBL" id="CABIJS010000700">
    <property type="protein sequence ID" value="VUZ56208.1"/>
    <property type="molecule type" value="Genomic_DNA"/>
</dbReference>
<dbReference type="SUPFAM" id="SSF117281">
    <property type="entry name" value="Kelch motif"/>
    <property type="match status" value="1"/>
</dbReference>
<dbReference type="InterPro" id="IPR015915">
    <property type="entry name" value="Kelch-typ_b-propeller"/>
</dbReference>
<sequence>MVSLLGIQDTPDLITDLFAEDIDIPVEWRRWLAEAWKTAKKQPITSSSMPSSSTEAKGQSTESQERLAIFISLNNDSFVLILNPGCSGVEIQHHFPVNGQVSAIAFQNKLVFISGGSRRVDLMDLSTGQVSSLPDMINARRFPVGVGNENEIFVFGTWMSSDSTECLSNEVYEDASGRWSILPPMIEKRSRCA</sequence>
<dbReference type="Proteomes" id="UP000321570">
    <property type="component" value="Unassembled WGS sequence"/>
</dbReference>
<evidence type="ECO:0000313" key="1">
    <source>
        <dbReference type="EMBL" id="VUZ56208.1"/>
    </source>
</evidence>
<accession>A0A564ZBF9</accession>
<evidence type="ECO:0000313" key="2">
    <source>
        <dbReference type="Proteomes" id="UP000321570"/>
    </source>
</evidence>
<reference evidence="1 2" key="1">
    <citation type="submission" date="2019-07" db="EMBL/GenBank/DDBJ databases">
        <authorList>
            <person name="Jastrzebski P J."/>
            <person name="Paukszto L."/>
            <person name="Jastrzebski P J."/>
        </authorList>
    </citation>
    <scope>NUCLEOTIDE SEQUENCE [LARGE SCALE GENOMIC DNA]</scope>
    <source>
        <strain evidence="1 2">WMS-il1</strain>
    </source>
</reference>
<name>A0A564ZBF9_HYMDI</name>
<dbReference type="Gene3D" id="2.120.10.80">
    <property type="entry name" value="Kelch-type beta propeller"/>
    <property type="match status" value="1"/>
</dbReference>
<keyword evidence="2" id="KW-1185">Reference proteome</keyword>
<feature type="non-terminal residue" evidence="1">
    <location>
        <position position="193"/>
    </location>
</feature>
<gene>
    <name evidence="1" type="ORF">WMSIL1_LOCUS13918</name>
</gene>
<proteinExistence type="predicted"/>
<organism evidence="1 2">
    <name type="scientific">Hymenolepis diminuta</name>
    <name type="common">Rat tapeworm</name>
    <dbReference type="NCBI Taxonomy" id="6216"/>
    <lineage>
        <taxon>Eukaryota</taxon>
        <taxon>Metazoa</taxon>
        <taxon>Spiralia</taxon>
        <taxon>Lophotrochozoa</taxon>
        <taxon>Platyhelminthes</taxon>
        <taxon>Cestoda</taxon>
        <taxon>Eucestoda</taxon>
        <taxon>Cyclophyllidea</taxon>
        <taxon>Hymenolepididae</taxon>
        <taxon>Hymenolepis</taxon>
    </lineage>
</organism>